<feature type="transmembrane region" description="Helical" evidence="1">
    <location>
        <begin position="14"/>
        <end position="32"/>
    </location>
</feature>
<organism evidence="2 3">
    <name type="scientific">Cinchona calisaya</name>
    <dbReference type="NCBI Taxonomy" id="153742"/>
    <lineage>
        <taxon>Eukaryota</taxon>
        <taxon>Viridiplantae</taxon>
        <taxon>Streptophyta</taxon>
        <taxon>Embryophyta</taxon>
        <taxon>Tracheophyta</taxon>
        <taxon>Spermatophyta</taxon>
        <taxon>Magnoliopsida</taxon>
        <taxon>eudicotyledons</taxon>
        <taxon>Gunneridae</taxon>
        <taxon>Pentapetalae</taxon>
        <taxon>asterids</taxon>
        <taxon>lamiids</taxon>
        <taxon>Gentianales</taxon>
        <taxon>Rubiaceae</taxon>
        <taxon>Cinchonoideae</taxon>
        <taxon>Cinchoneae</taxon>
        <taxon>Cinchona</taxon>
    </lineage>
</organism>
<comment type="caution">
    <text evidence="2">The sequence shown here is derived from an EMBL/GenBank/DDBJ whole genome shotgun (WGS) entry which is preliminary data.</text>
</comment>
<keyword evidence="1" id="KW-1133">Transmembrane helix</keyword>
<evidence type="ECO:0008006" key="4">
    <source>
        <dbReference type="Google" id="ProtNLM"/>
    </source>
</evidence>
<proteinExistence type="predicted"/>
<evidence type="ECO:0000256" key="1">
    <source>
        <dbReference type="SAM" id="Phobius"/>
    </source>
</evidence>
<keyword evidence="3" id="KW-1185">Reference proteome</keyword>
<dbReference type="AlphaFoldDB" id="A0ABD2Y8T4"/>
<protein>
    <recommendedName>
        <fullName evidence="4">Pentatricopeptide repeat-containing protein</fullName>
    </recommendedName>
</protein>
<dbReference type="Proteomes" id="UP001630127">
    <property type="component" value="Unassembled WGS sequence"/>
</dbReference>
<evidence type="ECO:0000313" key="2">
    <source>
        <dbReference type="EMBL" id="KAL3502225.1"/>
    </source>
</evidence>
<reference evidence="2 3" key="1">
    <citation type="submission" date="2024-11" db="EMBL/GenBank/DDBJ databases">
        <title>A near-complete genome assembly of Cinchona calisaya.</title>
        <authorList>
            <person name="Lian D.C."/>
            <person name="Zhao X.W."/>
            <person name="Wei L."/>
        </authorList>
    </citation>
    <scope>NUCLEOTIDE SEQUENCE [LARGE SCALE GENOMIC DNA]</scope>
    <source>
        <tissue evidence="2">Nenye</tissue>
    </source>
</reference>
<evidence type="ECO:0000313" key="3">
    <source>
        <dbReference type="Proteomes" id="UP001630127"/>
    </source>
</evidence>
<gene>
    <name evidence="2" type="ORF">ACH5RR_036674</name>
</gene>
<accession>A0ABD2Y8T4</accession>
<name>A0ABD2Y8T4_9GENT</name>
<keyword evidence="1" id="KW-0472">Membrane</keyword>
<dbReference type="EMBL" id="JBJUIK010000015">
    <property type="protein sequence ID" value="KAL3502225.1"/>
    <property type="molecule type" value="Genomic_DNA"/>
</dbReference>
<sequence length="181" mass="20004">MYVCMSGGGASDEWLWQLATVTGAVSNLLLLSRAKGALIAAKTSSCSSASVLEENVSCTTTSPVIQLDLDHVSSLPETDDLNGLICALFEDSRTEELAYDYYERAKEKADFRPKKLTLKLTIRLISSCTRARKFKLVNTLLGIFSADESIAFLAFDAAMKSYNMLHMYSSTISLYERMKLL</sequence>
<keyword evidence="1" id="KW-0812">Transmembrane</keyword>